<dbReference type="OrthoDB" id="2565191at2759"/>
<sequence length="1147" mass="128303">MNSQIHRELAPDEAIPELPTFKSLDSTEVTGNQSATTVWPRRFPKFIDDGNPKVGLHAHGITVPFDPSTGEICNYLVHAPKDGLEAWRNKTRFLKRRKGQKDFYPEDCDGGNDKEGGGDKYGCYIPLSEVRKSSETTANKLLESTAEQMSVWKEHAMARLDLYERLGHYHSTVAPSRAFIQQQPRPSTKILRSMSTLPLEDITSSEDEDHRGLEDTSQSRHQYSQKKDTTQGIQYSQKCTSCILQGFECSGHKPICSQCFYSSAATTRTFQGQGSNAGSGSGPCTIPGISSTGFGEHQASICSYPIESSAQISMQAFESLAKNVSLMNRGLAPNNLEIGGVKVYQTTQGQDQEAKNQKVDEPQQEMVKSLRRKQSNRLKDKPRVEAQWAIEVSNSFFRSKKGVFIDNNPAADTNFILNADKKPVIANGGAENSNVGTLARDGRSTPSRGSRQKIERAGWQEINIQRSSETIPTAMKRLVGNDGISLEVDRGRTQSDENIAETTKEKRKRTKSLLSSDEELDEETKKREQEDLRRESRRRKMSKEQQQKHYLRLGEMTMEKLQLQGLSGVSDRGRIADFPVSRASQMADRMTDRMTEKRQSKRKNRIRSTGHAILSEDQHFSMGSQGVKADKQHARSPLPVLESDEEGHDPDKVRYRGMRKEKKTKSKIKLPRYKKQMRKTYRPWTVATSEHEVRSYCEIPETSLLQALHYYASYYYTNVQPAPDMFESMDLTAHIALGMIVQETISDFAFKLGKNSQAEDEEVKQAKIEFEEMESKRSAVTVTVNTLTQGRRSHSQHQDPSRAQGAIIQGVHENESTSQERDQSADSTSTEARLGHAVDINIDKELSGSSARRQDTGYESGTVANQKSLSTNDEGDHHEDTAKHWNGMHHYGKDKFYIGSDAESYESGDEDEPLDWRTDSWTQRSVKQEAGRESTLQAPSSFQLSFRTVKSDVSIEQDTYSTDSESEDQRDQLESQEINNIISSEVPNSEEHRRTTSPLYGDTIEKTTGSDSVTDDQEDGDHDLSANGELSDGGQEDISTADELMYETGLDNEIREDTHSAATTASLEAKGLTPAISHNLEDDDNNGSDEIEKSVGENGREVSSPSTLSVRDSDGEEVVATVTSLESTRLGRFFSQGSAYSSDDDFM</sequence>
<feature type="region of interest" description="Disordered" evidence="1">
    <location>
        <begin position="630"/>
        <end position="652"/>
    </location>
</feature>
<name>A0A9P6FWS2_9FUNG</name>
<feature type="compositionally biased region" description="Basic and acidic residues" evidence="1">
    <location>
        <begin position="589"/>
        <end position="598"/>
    </location>
</feature>
<dbReference type="Proteomes" id="UP000780801">
    <property type="component" value="Unassembled WGS sequence"/>
</dbReference>
<feature type="compositionally biased region" description="Acidic residues" evidence="1">
    <location>
        <begin position="903"/>
        <end position="913"/>
    </location>
</feature>
<evidence type="ECO:0000313" key="3">
    <source>
        <dbReference type="Proteomes" id="UP000780801"/>
    </source>
</evidence>
<feature type="compositionally biased region" description="Basic and acidic residues" evidence="1">
    <location>
        <begin position="813"/>
        <end position="824"/>
    </location>
</feature>
<evidence type="ECO:0000313" key="2">
    <source>
        <dbReference type="EMBL" id="KAF9583278.1"/>
    </source>
</evidence>
<feature type="compositionally biased region" description="Polar residues" evidence="1">
    <location>
        <begin position="857"/>
        <end position="872"/>
    </location>
</feature>
<protein>
    <submittedName>
        <fullName evidence="2">Uncharacterized protein</fullName>
    </submittedName>
</protein>
<gene>
    <name evidence="2" type="ORF">BGW38_009850</name>
</gene>
<feature type="compositionally biased region" description="Basic and acidic residues" evidence="1">
    <location>
        <begin position="874"/>
        <end position="883"/>
    </location>
</feature>
<keyword evidence="3" id="KW-1185">Reference proteome</keyword>
<feature type="region of interest" description="Disordered" evidence="1">
    <location>
        <begin position="584"/>
        <end position="606"/>
    </location>
</feature>
<feature type="region of interest" description="Disordered" evidence="1">
    <location>
        <begin position="813"/>
        <end position="887"/>
    </location>
</feature>
<reference evidence="2" key="1">
    <citation type="journal article" date="2020" name="Fungal Divers.">
        <title>Resolving the Mortierellaceae phylogeny through synthesis of multi-gene phylogenetics and phylogenomics.</title>
        <authorList>
            <person name="Vandepol N."/>
            <person name="Liber J."/>
            <person name="Desiro A."/>
            <person name="Na H."/>
            <person name="Kennedy M."/>
            <person name="Barry K."/>
            <person name="Grigoriev I.V."/>
            <person name="Miller A.N."/>
            <person name="O'Donnell K."/>
            <person name="Stajich J.E."/>
            <person name="Bonito G."/>
        </authorList>
    </citation>
    <scope>NUCLEOTIDE SEQUENCE</scope>
    <source>
        <strain evidence="2">KOD1015</strain>
    </source>
</reference>
<feature type="region of interest" description="Disordered" evidence="1">
    <location>
        <begin position="488"/>
        <end position="551"/>
    </location>
</feature>
<organism evidence="2 3">
    <name type="scientific">Lunasporangiospora selenospora</name>
    <dbReference type="NCBI Taxonomy" id="979761"/>
    <lineage>
        <taxon>Eukaryota</taxon>
        <taxon>Fungi</taxon>
        <taxon>Fungi incertae sedis</taxon>
        <taxon>Mucoromycota</taxon>
        <taxon>Mortierellomycotina</taxon>
        <taxon>Mortierellomycetes</taxon>
        <taxon>Mortierellales</taxon>
        <taxon>Mortierellaceae</taxon>
        <taxon>Lunasporangiospora</taxon>
    </lineage>
</organism>
<feature type="compositionally biased region" description="Polar residues" evidence="1">
    <location>
        <begin position="1101"/>
        <end position="1110"/>
    </location>
</feature>
<feature type="compositionally biased region" description="Polar residues" evidence="1">
    <location>
        <begin position="954"/>
        <end position="963"/>
    </location>
</feature>
<feature type="compositionally biased region" description="Basic and acidic residues" evidence="1">
    <location>
        <begin position="833"/>
        <end position="856"/>
    </location>
</feature>
<feature type="compositionally biased region" description="Basic and acidic residues" evidence="1">
    <location>
        <begin position="523"/>
        <end position="534"/>
    </location>
</feature>
<feature type="compositionally biased region" description="Polar residues" evidence="1">
    <location>
        <begin position="975"/>
        <end position="987"/>
    </location>
</feature>
<feature type="region of interest" description="Disordered" evidence="1">
    <location>
        <begin position="199"/>
        <end position="229"/>
    </location>
</feature>
<feature type="region of interest" description="Disordered" evidence="1">
    <location>
        <begin position="428"/>
        <end position="457"/>
    </location>
</feature>
<comment type="caution">
    <text evidence="2">The sequence shown here is derived from an EMBL/GenBank/DDBJ whole genome shotgun (WGS) entry which is preliminary data.</text>
</comment>
<feature type="compositionally biased region" description="Polar residues" evidence="1">
    <location>
        <begin position="934"/>
        <end position="948"/>
    </location>
</feature>
<evidence type="ECO:0000256" key="1">
    <source>
        <dbReference type="SAM" id="MobiDB-lite"/>
    </source>
</evidence>
<feature type="region of interest" description="Disordered" evidence="1">
    <location>
        <begin position="903"/>
        <end position="1116"/>
    </location>
</feature>
<accession>A0A9P6FWS2</accession>
<dbReference type="EMBL" id="JAABOA010000751">
    <property type="protein sequence ID" value="KAF9583278.1"/>
    <property type="molecule type" value="Genomic_DNA"/>
</dbReference>
<feature type="compositionally biased region" description="Basic and acidic residues" evidence="1">
    <location>
        <begin position="208"/>
        <end position="218"/>
    </location>
</feature>
<feature type="compositionally biased region" description="Basic and acidic residues" evidence="1">
    <location>
        <begin position="1090"/>
        <end position="1100"/>
    </location>
</feature>
<dbReference type="AlphaFoldDB" id="A0A9P6FWS2"/>
<proteinExistence type="predicted"/>